<proteinExistence type="inferred from homology"/>
<evidence type="ECO:0000256" key="5">
    <source>
        <dbReference type="ARBA" id="ARBA00022801"/>
    </source>
</evidence>
<dbReference type="SMART" id="SM00357">
    <property type="entry name" value="CSP"/>
    <property type="match status" value="1"/>
</dbReference>
<dbReference type="Pfam" id="PF08206">
    <property type="entry name" value="OB_RNB"/>
    <property type="match status" value="1"/>
</dbReference>
<dbReference type="SMART" id="SM00955">
    <property type="entry name" value="RNB"/>
    <property type="match status" value="1"/>
</dbReference>
<evidence type="ECO:0000313" key="11">
    <source>
        <dbReference type="EMBL" id="QSQ15966.1"/>
    </source>
</evidence>
<keyword evidence="5 8" id="KW-0378">Hydrolase</keyword>
<sequence>MSISSDLLQQILSDADHPLGIKELLRLAGLHPGQQTELKRALRELVRDGLIVKEGKRFLRPRPRQEGGTPAPTPQAAHPREAREPRSGGAPFERGRGHFAGRGRAPDARGGRGFDPGRSGGAGSRRRDEWRERSGPRGGSEGARDTVEGILHVHRDGFGFVHPVSGEGENIFLPPGEAQRALDNDRVVVSFSGRPGRYEGRLLRVVDRRRELAVGVYTAHRHYALVLPTDTSLPGPIRVPYTQMAQEGDLVKVRLGVGADLLDPGKDLFGEVAGSLGKPGTPSPEVLGIAFSQGFSDEFPPEVMDEADRYAVKVSDEEARGEQRKDLRSMPLVTIDGEDARDFDDAVYVEEQGSGWRLVVAIADVTHYVRERSALDAEALRRATSVYLPDRVLPMLPERLSNGICSLRPDEDRLCMVADMTFDAQGQRRGYTLYPAVMRSAARCTYNEVQDVLAGKDVPHRNAFKPHFERMMALARALMRMRKERGAIDFDLPEHKVVLGKDGLPERMDKRERKDSHRLIEECMLAANEAVARFFQDEGLPTVYRFHGEPDPEKLATFAALAQAYGFKLTFEDGVSSKELDAFISQLSGHPEQRALNQLLLRSMMQAVYTSSKVGHYGLAAEHYLHFTSPIRRYPDLLVHRLLKAHWARQGRKPSVAMLEREEERLEDMAMQCSDRERAAMQVEREVVSFYAALMMKARVGEEFAATVAAVTDFGFFVELDVEHVEGLVKAETLGPGSKLDKQTHALVYPNGRRVRVGQKLRVRLLSANPTARKIDFEALQFDGEAPLARREGGAPVRRRHDWREDAAAHGKQRAGRPGRGEREATKKDGPARTWAAREEPSRPRGRFMREGRREESAPQRGAGELKQPWSGDKEAKPQREHAGARPGGETHGPKRRMFIRPEPSPDVEASGAPAPEQVSPEVSAPTAWQEPVSGEGAGASPHPGFDRLRALAAQSPQGGKGSRGAPPRPGFGGKPPSKEGRFHQGPPPKFTPPKPRETEEAEYAPESWQPSVRAEPPAKPPVREQEAPTRDREGEEPVRSEAVATLKSPERVTSPSTVEAAEAVSRREETSVPVVVEVQDTRAPAQVEQVSRAKAKRPVAAKRAAPAQKPASRGPARKAVVKKATTSKAAAVKKKAVPKKPAPVKPSKKAKTPAAQGKKPKAKPVKASTPRSEKKPAAKATKPRATGAKVRGAKPAARKR</sequence>
<dbReference type="Pfam" id="PF00773">
    <property type="entry name" value="RNB"/>
    <property type="match status" value="1"/>
</dbReference>
<evidence type="ECO:0000256" key="3">
    <source>
        <dbReference type="ARBA" id="ARBA00022490"/>
    </source>
</evidence>
<feature type="compositionally biased region" description="Basic and acidic residues" evidence="9">
    <location>
        <begin position="819"/>
        <end position="858"/>
    </location>
</feature>
<dbReference type="HAMAP" id="MF_01895">
    <property type="entry name" value="RNase_R"/>
    <property type="match status" value="1"/>
</dbReference>
<dbReference type="NCBIfam" id="TIGR00358">
    <property type="entry name" value="3_prime_RNase"/>
    <property type="match status" value="1"/>
</dbReference>
<name>A0ABX7NBU1_9BACT</name>
<keyword evidence="6 8" id="KW-0269">Exonuclease</keyword>
<dbReference type="InterPro" id="IPR013223">
    <property type="entry name" value="RNase_B_OB_dom"/>
</dbReference>
<keyword evidence="7 8" id="KW-0694">RNA-binding</keyword>
<dbReference type="EMBL" id="CP071091">
    <property type="protein sequence ID" value="QSQ15966.1"/>
    <property type="molecule type" value="Genomic_DNA"/>
</dbReference>
<feature type="compositionally biased region" description="Basic and acidic residues" evidence="9">
    <location>
        <begin position="872"/>
        <end position="884"/>
    </location>
</feature>
<dbReference type="Pfam" id="PF00575">
    <property type="entry name" value="S1"/>
    <property type="match status" value="1"/>
</dbReference>
<keyword evidence="4 8" id="KW-0540">Nuclease</keyword>
<dbReference type="PANTHER" id="PTHR23355:SF9">
    <property type="entry name" value="DIS3-LIKE EXONUCLEASE 2"/>
    <property type="match status" value="1"/>
</dbReference>
<dbReference type="NCBIfam" id="TIGR02063">
    <property type="entry name" value="RNase_R"/>
    <property type="match status" value="1"/>
</dbReference>
<keyword evidence="3 8" id="KW-0963">Cytoplasm</keyword>
<dbReference type="Gene3D" id="2.40.50.140">
    <property type="entry name" value="Nucleic acid-binding proteins"/>
    <property type="match status" value="2"/>
</dbReference>
<organism evidence="11 12">
    <name type="scientific">Myxococcus landrumensis</name>
    <dbReference type="NCBI Taxonomy" id="2813577"/>
    <lineage>
        <taxon>Bacteria</taxon>
        <taxon>Pseudomonadati</taxon>
        <taxon>Myxococcota</taxon>
        <taxon>Myxococcia</taxon>
        <taxon>Myxococcales</taxon>
        <taxon>Cystobacterineae</taxon>
        <taxon>Myxococcaceae</taxon>
        <taxon>Myxococcus</taxon>
    </lineage>
</organism>
<feature type="compositionally biased region" description="Basic and acidic residues" evidence="9">
    <location>
        <begin position="125"/>
        <end position="135"/>
    </location>
</feature>
<gene>
    <name evidence="8 11" type="primary">rnr</name>
    <name evidence="11" type="ORF">JY572_07925</name>
</gene>
<feature type="compositionally biased region" description="Gly residues" evidence="9">
    <location>
        <begin position="113"/>
        <end position="123"/>
    </location>
</feature>
<dbReference type="InterPro" id="IPR012340">
    <property type="entry name" value="NA-bd_OB-fold"/>
</dbReference>
<keyword evidence="12" id="KW-1185">Reference proteome</keyword>
<evidence type="ECO:0000256" key="2">
    <source>
        <dbReference type="ARBA" id="ARBA00004496"/>
    </source>
</evidence>
<feature type="region of interest" description="Disordered" evidence="9">
    <location>
        <begin position="790"/>
        <end position="1201"/>
    </location>
</feature>
<dbReference type="InterPro" id="IPR003029">
    <property type="entry name" value="S1_domain"/>
</dbReference>
<evidence type="ECO:0000256" key="6">
    <source>
        <dbReference type="ARBA" id="ARBA00022839"/>
    </source>
</evidence>
<dbReference type="PROSITE" id="PS01175">
    <property type="entry name" value="RIBONUCLEASE_II"/>
    <property type="match status" value="1"/>
</dbReference>
<protein>
    <recommendedName>
        <fullName evidence="8">Ribonuclease R</fullName>
        <shortName evidence="8">RNase R</shortName>
        <ecNumber evidence="8">3.1.13.1</ecNumber>
    </recommendedName>
</protein>
<dbReference type="InterPro" id="IPR011129">
    <property type="entry name" value="CSD"/>
</dbReference>
<dbReference type="InterPro" id="IPR011805">
    <property type="entry name" value="RNase_R"/>
</dbReference>
<evidence type="ECO:0000256" key="8">
    <source>
        <dbReference type="HAMAP-Rule" id="MF_01895"/>
    </source>
</evidence>
<evidence type="ECO:0000259" key="10">
    <source>
        <dbReference type="PROSITE" id="PS50126"/>
    </source>
</evidence>
<evidence type="ECO:0000256" key="7">
    <source>
        <dbReference type="ARBA" id="ARBA00022884"/>
    </source>
</evidence>
<evidence type="ECO:0000256" key="1">
    <source>
        <dbReference type="ARBA" id="ARBA00001849"/>
    </source>
</evidence>
<dbReference type="CDD" id="cd04471">
    <property type="entry name" value="S1_RNase_R"/>
    <property type="match status" value="1"/>
</dbReference>
<evidence type="ECO:0000256" key="4">
    <source>
        <dbReference type="ARBA" id="ARBA00022722"/>
    </source>
</evidence>
<feature type="domain" description="S1 motif" evidence="10">
    <location>
        <begin position="701"/>
        <end position="780"/>
    </location>
</feature>
<dbReference type="InterPro" id="IPR001900">
    <property type="entry name" value="RNase_II/R"/>
</dbReference>
<comment type="catalytic activity">
    <reaction evidence="1 8">
        <text>Exonucleolytic cleavage in the 3'- to 5'-direction to yield nucleoside 5'-phosphates.</text>
        <dbReference type="EC" id="3.1.13.1"/>
    </reaction>
</comment>
<accession>A0ABX7NBU1</accession>
<feature type="compositionally biased region" description="Low complexity" evidence="9">
    <location>
        <begin position="1179"/>
        <end position="1190"/>
    </location>
</feature>
<dbReference type="PANTHER" id="PTHR23355">
    <property type="entry name" value="RIBONUCLEASE"/>
    <property type="match status" value="1"/>
</dbReference>
<dbReference type="PROSITE" id="PS50126">
    <property type="entry name" value="S1"/>
    <property type="match status" value="1"/>
</dbReference>
<dbReference type="Proteomes" id="UP000663090">
    <property type="component" value="Chromosome"/>
</dbReference>
<feature type="compositionally biased region" description="Basic and acidic residues" evidence="9">
    <location>
        <begin position="1022"/>
        <end position="1040"/>
    </location>
</feature>
<dbReference type="SMART" id="SM00316">
    <property type="entry name" value="S1"/>
    <property type="match status" value="1"/>
</dbReference>
<dbReference type="InterPro" id="IPR004476">
    <property type="entry name" value="RNase_II/RNase_R"/>
</dbReference>
<dbReference type="RefSeq" id="WP_206717651.1">
    <property type="nucleotide sequence ID" value="NZ_CP071091.1"/>
</dbReference>
<feature type="compositionally biased region" description="Low complexity" evidence="9">
    <location>
        <begin position="1102"/>
        <end position="1112"/>
    </location>
</feature>
<comment type="function">
    <text evidence="8">3'-5' exoribonuclease that releases 5'-nucleoside monophosphates and is involved in maturation of structured RNAs.</text>
</comment>
<reference evidence="11 12" key="1">
    <citation type="submission" date="2021-02" db="EMBL/GenBank/DDBJ databases">
        <title>De Novo genome assembly of isolated myxobacteria.</title>
        <authorList>
            <person name="Stevens D.C."/>
        </authorList>
    </citation>
    <scope>NUCLEOTIDE SEQUENCE [LARGE SCALE GENOMIC DNA]</scope>
    <source>
        <strain evidence="11 12">SCHIC003</strain>
    </source>
</reference>
<feature type="region of interest" description="Disordered" evidence="9">
    <location>
        <begin position="56"/>
        <end position="145"/>
    </location>
</feature>
<comment type="similarity">
    <text evidence="8">Belongs to the RNR ribonuclease family. RNase R subfamily.</text>
</comment>
<evidence type="ECO:0000256" key="9">
    <source>
        <dbReference type="SAM" id="MobiDB-lite"/>
    </source>
</evidence>
<comment type="subcellular location">
    <subcellularLocation>
        <location evidence="2 8">Cytoplasm</location>
    </subcellularLocation>
</comment>
<dbReference type="InterPro" id="IPR050180">
    <property type="entry name" value="RNR_Ribonuclease"/>
</dbReference>
<evidence type="ECO:0000313" key="12">
    <source>
        <dbReference type="Proteomes" id="UP000663090"/>
    </source>
</evidence>
<dbReference type="InterPro" id="IPR022966">
    <property type="entry name" value="RNase_II/R_CS"/>
</dbReference>
<dbReference type="EC" id="3.1.13.1" evidence="8"/>
<dbReference type="SUPFAM" id="SSF50249">
    <property type="entry name" value="Nucleic acid-binding proteins"/>
    <property type="match status" value="3"/>
</dbReference>